<dbReference type="PANTHER" id="PTHR12126:SF11">
    <property type="entry name" value="NADH DEHYDROGENASE [UBIQUINONE] 1 ALPHA SUBCOMPLEX SUBUNIT 9, MITOCHONDRIAL"/>
    <property type="match status" value="1"/>
</dbReference>
<organism evidence="2 3">
    <name type="scientific">Cellulomonas wangleii</name>
    <dbReference type="NCBI Taxonomy" id="2816956"/>
    <lineage>
        <taxon>Bacteria</taxon>
        <taxon>Bacillati</taxon>
        <taxon>Actinomycetota</taxon>
        <taxon>Actinomycetes</taxon>
        <taxon>Micrococcales</taxon>
        <taxon>Cellulomonadaceae</taxon>
        <taxon>Cellulomonas</taxon>
    </lineage>
</organism>
<accession>A0ABX8D3E1</accession>
<keyword evidence="3" id="KW-1185">Reference proteome</keyword>
<dbReference type="Proteomes" id="UP000677804">
    <property type="component" value="Chromosome"/>
</dbReference>
<gene>
    <name evidence="2" type="ORF">KG103_16350</name>
</gene>
<feature type="domain" description="NAD(P)-binding" evidence="1">
    <location>
        <begin position="7"/>
        <end position="135"/>
    </location>
</feature>
<reference evidence="2 3" key="1">
    <citation type="submission" date="2021-05" db="EMBL/GenBank/DDBJ databases">
        <title>Novel species in genus Cellulomonas.</title>
        <authorList>
            <person name="Zhang G."/>
        </authorList>
    </citation>
    <scope>NUCLEOTIDE SEQUENCE [LARGE SCALE GENOMIC DNA]</scope>
    <source>
        <strain evidence="3">zg-ZUI222</strain>
    </source>
</reference>
<dbReference type="PANTHER" id="PTHR12126">
    <property type="entry name" value="NADH-UBIQUINONE OXIDOREDUCTASE 39 KDA SUBUNIT-RELATED"/>
    <property type="match status" value="1"/>
</dbReference>
<evidence type="ECO:0000313" key="2">
    <source>
        <dbReference type="EMBL" id="QVI61973.1"/>
    </source>
</evidence>
<proteinExistence type="predicted"/>
<dbReference type="InterPro" id="IPR051207">
    <property type="entry name" value="ComplexI_NDUFA9_subunit"/>
</dbReference>
<dbReference type="InterPro" id="IPR036291">
    <property type="entry name" value="NAD(P)-bd_dom_sf"/>
</dbReference>
<dbReference type="EMBL" id="CP074405">
    <property type="protein sequence ID" value="QVI61973.1"/>
    <property type="molecule type" value="Genomic_DNA"/>
</dbReference>
<evidence type="ECO:0000259" key="1">
    <source>
        <dbReference type="Pfam" id="PF13460"/>
    </source>
</evidence>
<evidence type="ECO:0000313" key="3">
    <source>
        <dbReference type="Proteomes" id="UP000677804"/>
    </source>
</evidence>
<name>A0ABX8D3E1_9CELL</name>
<dbReference type="Gene3D" id="3.40.50.720">
    <property type="entry name" value="NAD(P)-binding Rossmann-like Domain"/>
    <property type="match status" value="1"/>
</dbReference>
<dbReference type="InterPro" id="IPR016040">
    <property type="entry name" value="NAD(P)-bd_dom"/>
</dbReference>
<dbReference type="RefSeq" id="WP_207339544.1">
    <property type="nucleotide sequence ID" value="NZ_CP074405.1"/>
</dbReference>
<sequence length="248" mass="25961">MTMLVTGGTGNLGGHVLPLLHAAGVRPRVLSRRARTDTPQAAYVVGDTVTGDGLDAATAGVTTVLHMAGGRGDDRAAAQVAAAARRAGVEHLVLVSVTGADRLPVGYYRAKAAAERAVQRSGVPSTVVRPAQFHDFVLRTLGRFAAWPVVPAPRAMWAEPVEVAAVARRLVEVALGPPQGRVPDVVGPQVLSAEQLLRTLLRARGRDVRVVRVPVPGPVGRACRERVNLAGPDALRTGGTWEEFVAGV</sequence>
<dbReference type="SUPFAM" id="SSF51735">
    <property type="entry name" value="NAD(P)-binding Rossmann-fold domains"/>
    <property type="match status" value="1"/>
</dbReference>
<dbReference type="Pfam" id="PF13460">
    <property type="entry name" value="NAD_binding_10"/>
    <property type="match status" value="1"/>
</dbReference>
<protein>
    <submittedName>
        <fullName evidence="2">SDR family oxidoreductase</fullName>
    </submittedName>
</protein>